<dbReference type="RefSeq" id="WP_378967404.1">
    <property type="nucleotide sequence ID" value="NZ_JBHSWN010000001.1"/>
</dbReference>
<keyword evidence="2" id="KW-0328">Glycosyltransferase</keyword>
<evidence type="ECO:0000259" key="1">
    <source>
        <dbReference type="Pfam" id="PF00535"/>
    </source>
</evidence>
<dbReference type="Proteomes" id="UP001596292">
    <property type="component" value="Unassembled WGS sequence"/>
</dbReference>
<dbReference type="InterPro" id="IPR029044">
    <property type="entry name" value="Nucleotide-diphossugar_trans"/>
</dbReference>
<dbReference type="Gene3D" id="3.90.550.10">
    <property type="entry name" value="Spore Coat Polysaccharide Biosynthesis Protein SpsA, Chain A"/>
    <property type="match status" value="1"/>
</dbReference>
<comment type="caution">
    <text evidence="2">The sequence shown here is derived from an EMBL/GenBank/DDBJ whole genome shotgun (WGS) entry which is preliminary data.</text>
</comment>
<accession>A0ABW2BF48</accession>
<reference evidence="3" key="1">
    <citation type="journal article" date="2019" name="Int. J. Syst. Evol. Microbiol.">
        <title>The Global Catalogue of Microorganisms (GCM) 10K type strain sequencing project: providing services to taxonomists for standard genome sequencing and annotation.</title>
        <authorList>
            <consortium name="The Broad Institute Genomics Platform"/>
            <consortium name="The Broad Institute Genome Sequencing Center for Infectious Disease"/>
            <person name="Wu L."/>
            <person name="Ma J."/>
        </authorList>
    </citation>
    <scope>NUCLEOTIDE SEQUENCE [LARGE SCALE GENOMIC DNA]</scope>
    <source>
        <strain evidence="3">CCUG 48316</strain>
    </source>
</reference>
<dbReference type="GO" id="GO:0016757">
    <property type="term" value="F:glycosyltransferase activity"/>
    <property type="evidence" value="ECO:0007669"/>
    <property type="project" value="UniProtKB-KW"/>
</dbReference>
<feature type="domain" description="Glycosyltransferase 2-like" evidence="1">
    <location>
        <begin position="50"/>
        <end position="129"/>
    </location>
</feature>
<dbReference type="InterPro" id="IPR050834">
    <property type="entry name" value="Glycosyltransf_2"/>
</dbReference>
<dbReference type="EC" id="2.4.-.-" evidence="2"/>
<gene>
    <name evidence="2" type="ORF">ACFQE0_04295</name>
</gene>
<keyword evidence="3" id="KW-1185">Reference proteome</keyword>
<sequence>MTKDLNIAVVIATLGRPEVASGTIRRIIDRQSLKPVTIIISCVQASDAGEAAGWPEVKVLQGPAGLAAQRNTALKALTDDIDIVTFFDDDFVPDPDWLANAARIFRSQPDVVGLTGDVIADGIKGPGLSFSEVDRMLSENRPSGAGRVVEPFSPYGCNMAFRRSAIGSLRFDERLILYGWLEDRDFGAALAAKGGRMIKNFDLRGVHMGVKGGRMAGGRLGYSQIINPIYMLRKGTMTPAQVFDHVFRNISSNVVRSAYPEKFIDRRGRLRGNLRAIADLLRGKIEPERAKLSK</sequence>
<protein>
    <submittedName>
        <fullName evidence="2">Glycosyltransferase family 2 protein</fullName>
        <ecNumber evidence="2">2.4.-.-</ecNumber>
    </submittedName>
</protein>
<dbReference type="SUPFAM" id="SSF53448">
    <property type="entry name" value="Nucleotide-diphospho-sugar transferases"/>
    <property type="match status" value="1"/>
</dbReference>
<dbReference type="EMBL" id="JBHSWN010000001">
    <property type="protein sequence ID" value="MFC6788915.1"/>
    <property type="molecule type" value="Genomic_DNA"/>
</dbReference>
<dbReference type="PANTHER" id="PTHR43685:SF3">
    <property type="entry name" value="SLR2126 PROTEIN"/>
    <property type="match status" value="1"/>
</dbReference>
<evidence type="ECO:0000313" key="3">
    <source>
        <dbReference type="Proteomes" id="UP001596292"/>
    </source>
</evidence>
<dbReference type="PANTHER" id="PTHR43685">
    <property type="entry name" value="GLYCOSYLTRANSFERASE"/>
    <property type="match status" value="1"/>
</dbReference>
<dbReference type="Pfam" id="PF00535">
    <property type="entry name" value="Glycos_transf_2"/>
    <property type="match status" value="1"/>
</dbReference>
<keyword evidence="2" id="KW-0808">Transferase</keyword>
<dbReference type="InterPro" id="IPR001173">
    <property type="entry name" value="Glyco_trans_2-like"/>
</dbReference>
<proteinExistence type="predicted"/>
<organism evidence="2 3">
    <name type="scientific">Methylobacterium komagatae</name>
    <dbReference type="NCBI Taxonomy" id="374425"/>
    <lineage>
        <taxon>Bacteria</taxon>
        <taxon>Pseudomonadati</taxon>
        <taxon>Pseudomonadota</taxon>
        <taxon>Alphaproteobacteria</taxon>
        <taxon>Hyphomicrobiales</taxon>
        <taxon>Methylobacteriaceae</taxon>
        <taxon>Methylobacterium</taxon>
    </lineage>
</organism>
<evidence type="ECO:0000313" key="2">
    <source>
        <dbReference type="EMBL" id="MFC6788915.1"/>
    </source>
</evidence>
<name>A0ABW2BF48_9HYPH</name>